<organism evidence="2 3">
    <name type="scientific">Hamadaea flava</name>
    <dbReference type="NCBI Taxonomy" id="1742688"/>
    <lineage>
        <taxon>Bacteria</taxon>
        <taxon>Bacillati</taxon>
        <taxon>Actinomycetota</taxon>
        <taxon>Actinomycetes</taxon>
        <taxon>Micromonosporales</taxon>
        <taxon>Micromonosporaceae</taxon>
        <taxon>Hamadaea</taxon>
    </lineage>
</organism>
<feature type="region of interest" description="Disordered" evidence="1">
    <location>
        <begin position="363"/>
        <end position="388"/>
    </location>
</feature>
<evidence type="ECO:0000313" key="2">
    <source>
        <dbReference type="EMBL" id="MFC4131178.1"/>
    </source>
</evidence>
<reference evidence="3" key="1">
    <citation type="journal article" date="2019" name="Int. J. Syst. Evol. Microbiol.">
        <title>The Global Catalogue of Microorganisms (GCM) 10K type strain sequencing project: providing services to taxonomists for standard genome sequencing and annotation.</title>
        <authorList>
            <consortium name="The Broad Institute Genomics Platform"/>
            <consortium name="The Broad Institute Genome Sequencing Center for Infectious Disease"/>
            <person name="Wu L."/>
            <person name="Ma J."/>
        </authorList>
    </citation>
    <scope>NUCLEOTIDE SEQUENCE [LARGE SCALE GENOMIC DNA]</scope>
    <source>
        <strain evidence="3">CGMCC 4.7289</strain>
    </source>
</reference>
<comment type="caution">
    <text evidence="2">The sequence shown here is derived from an EMBL/GenBank/DDBJ whole genome shotgun (WGS) entry which is preliminary data.</text>
</comment>
<sequence>MASHVTPAGAAITHPPIAADWKPWSDTWTQLVQRLSPRRDLTVIVTPGAGQGSPACMTVPDATIEVNADHVTVDPTVADPTDLTMRPLYATGWGLLVHEAAHADHTRWPEAVDDTCDRRVLDAAMLLEEARSEHRHLARRPRDRQWLTAATTELLLDIPPLFSRADAATAAALLLARVDAGILTVDVAADARQAIRAILGGKLLTKLEKIWRRALRTRDDDHSAMIEWADQWVRALGHVAHQLAPEAAGRLRQAIEAVVAVIAAQVHSDAIDALNELARRQRAAQNATEQAIRAAAKRAAEQLFRRPATVATRPPADAERAACGKLTRALRDAALREPTVTIGAAPVPPGRLRVRAAMSNQIQTRMGQTPTSEPWRRKTRQPNPRPPLRAGIAVDVSGSMAGFLDPAAVTTWLLANATSRLPGSATATVIFGDQTRAITRPGQPLAGVPILPQDGATEGLLTAIDALDDQLGLSAAGHSARLLVIVSDGWLDSQELALCQGRLDRLARAGCGLLWIGPENSLPLRGGRIVLADDTATIADLITSAAVDALRER</sequence>
<name>A0ABV8LLL3_9ACTN</name>
<dbReference type="Proteomes" id="UP001595816">
    <property type="component" value="Unassembled WGS sequence"/>
</dbReference>
<dbReference type="InterPro" id="IPR036465">
    <property type="entry name" value="vWFA_dom_sf"/>
</dbReference>
<evidence type="ECO:0000256" key="1">
    <source>
        <dbReference type="SAM" id="MobiDB-lite"/>
    </source>
</evidence>
<dbReference type="RefSeq" id="WP_253754460.1">
    <property type="nucleotide sequence ID" value="NZ_JAMZDZ010000001.1"/>
</dbReference>
<feature type="compositionally biased region" description="Polar residues" evidence="1">
    <location>
        <begin position="363"/>
        <end position="372"/>
    </location>
</feature>
<keyword evidence="3" id="KW-1185">Reference proteome</keyword>
<dbReference type="SUPFAM" id="SSF53300">
    <property type="entry name" value="vWA-like"/>
    <property type="match status" value="1"/>
</dbReference>
<dbReference type="EMBL" id="JBHSAY010000006">
    <property type="protein sequence ID" value="MFC4131178.1"/>
    <property type="molecule type" value="Genomic_DNA"/>
</dbReference>
<protein>
    <submittedName>
        <fullName evidence="2">VWA domain-containing protein</fullName>
    </submittedName>
</protein>
<proteinExistence type="predicted"/>
<accession>A0ABV8LLL3</accession>
<gene>
    <name evidence="2" type="ORF">ACFOZ4_11240</name>
</gene>
<evidence type="ECO:0000313" key="3">
    <source>
        <dbReference type="Proteomes" id="UP001595816"/>
    </source>
</evidence>